<dbReference type="EMBL" id="JAAFGS010000008">
    <property type="protein sequence ID" value="NGZ77501.1"/>
    <property type="molecule type" value="Genomic_DNA"/>
</dbReference>
<dbReference type="InterPro" id="IPR003593">
    <property type="entry name" value="AAA+_ATPase"/>
</dbReference>
<accession>A0ABX0FDD8</accession>
<organism evidence="5 6">
    <name type="scientific">Saccharibacillus alkalitolerans</name>
    <dbReference type="NCBI Taxonomy" id="2705290"/>
    <lineage>
        <taxon>Bacteria</taxon>
        <taxon>Bacillati</taxon>
        <taxon>Bacillota</taxon>
        <taxon>Bacilli</taxon>
        <taxon>Bacillales</taxon>
        <taxon>Paenibacillaceae</taxon>
        <taxon>Saccharibacillus</taxon>
    </lineage>
</organism>
<dbReference type="PANTHER" id="PTHR42939:SF1">
    <property type="entry name" value="ABC TRANSPORTER ATP-BINDING PROTEIN ALBC-RELATED"/>
    <property type="match status" value="1"/>
</dbReference>
<proteinExistence type="predicted"/>
<dbReference type="InterPro" id="IPR003439">
    <property type="entry name" value="ABC_transporter-like_ATP-bd"/>
</dbReference>
<name>A0ABX0FDD8_9BACL</name>
<dbReference type="SUPFAM" id="SSF52540">
    <property type="entry name" value="P-loop containing nucleoside triphosphate hydrolases"/>
    <property type="match status" value="1"/>
</dbReference>
<dbReference type="PROSITE" id="PS50893">
    <property type="entry name" value="ABC_TRANSPORTER_2"/>
    <property type="match status" value="1"/>
</dbReference>
<dbReference type="SMART" id="SM00382">
    <property type="entry name" value="AAA"/>
    <property type="match status" value="1"/>
</dbReference>
<dbReference type="Pfam" id="PF00005">
    <property type="entry name" value="ABC_tran"/>
    <property type="match status" value="1"/>
</dbReference>
<evidence type="ECO:0000256" key="3">
    <source>
        <dbReference type="ARBA" id="ARBA00022840"/>
    </source>
</evidence>
<gene>
    <name evidence="5" type="ORF">GYN08_19605</name>
</gene>
<reference evidence="5 6" key="1">
    <citation type="submission" date="2020-01" db="EMBL/GenBank/DDBJ databases">
        <title>Polyphasic characterisation and genomic insights into a novel alkali tolerant bacterium VR-M41.</title>
        <authorList>
            <person name="Vemuluri V.R."/>
        </authorList>
    </citation>
    <scope>NUCLEOTIDE SEQUENCE [LARGE SCALE GENOMIC DNA]</scope>
    <source>
        <strain evidence="5 6">VR-M41</strain>
    </source>
</reference>
<evidence type="ECO:0000313" key="6">
    <source>
        <dbReference type="Proteomes" id="UP000800303"/>
    </source>
</evidence>
<dbReference type="Gene3D" id="3.40.50.300">
    <property type="entry name" value="P-loop containing nucleotide triphosphate hydrolases"/>
    <property type="match status" value="1"/>
</dbReference>
<dbReference type="PANTHER" id="PTHR42939">
    <property type="entry name" value="ABC TRANSPORTER ATP-BINDING PROTEIN ALBC-RELATED"/>
    <property type="match status" value="1"/>
</dbReference>
<dbReference type="GO" id="GO:0005524">
    <property type="term" value="F:ATP binding"/>
    <property type="evidence" value="ECO:0007669"/>
    <property type="project" value="UniProtKB-KW"/>
</dbReference>
<evidence type="ECO:0000256" key="2">
    <source>
        <dbReference type="ARBA" id="ARBA00022741"/>
    </source>
</evidence>
<evidence type="ECO:0000259" key="4">
    <source>
        <dbReference type="PROSITE" id="PS50893"/>
    </source>
</evidence>
<keyword evidence="6" id="KW-1185">Reference proteome</keyword>
<dbReference type="InterPro" id="IPR027417">
    <property type="entry name" value="P-loop_NTPase"/>
</dbReference>
<dbReference type="RefSeq" id="WP_166277962.1">
    <property type="nucleotide sequence ID" value="NZ_JAAFGS010000008.1"/>
</dbReference>
<feature type="domain" description="ABC transporter" evidence="4">
    <location>
        <begin position="3"/>
        <end position="226"/>
    </location>
</feature>
<keyword evidence="3 5" id="KW-0067">ATP-binding</keyword>
<dbReference type="Proteomes" id="UP000800303">
    <property type="component" value="Unassembled WGS sequence"/>
</dbReference>
<protein>
    <submittedName>
        <fullName evidence="5">ABC transporter ATP-binding protein</fullName>
    </submittedName>
</protein>
<sequence length="240" mass="27206">MELNVTKLSKRYGGRKVLQDVCLSFRSGRTYLILGKNGAGKSTFINILAGNVNSDEGAVELLENGETRDLQSNAIFQYQSFASFRFLKVKEVLSFFAMTTARAKEDPELYELLSLDRIKNRLIENLSGGERKAVSLYLTFLLNKKVVVLDEPFAELDIEKKFLLERHLKEKITSQNLLAIIVSHEISGYQELFTDLVVLDEGRVVEAGETRDLLEKYKNSPFRGLEGVFYSLTGKYIEVS</sequence>
<evidence type="ECO:0000313" key="5">
    <source>
        <dbReference type="EMBL" id="NGZ77501.1"/>
    </source>
</evidence>
<keyword evidence="1" id="KW-0813">Transport</keyword>
<keyword evidence="2" id="KW-0547">Nucleotide-binding</keyword>
<dbReference type="InterPro" id="IPR051782">
    <property type="entry name" value="ABC_Transporter_VariousFunc"/>
</dbReference>
<comment type="caution">
    <text evidence="5">The sequence shown here is derived from an EMBL/GenBank/DDBJ whole genome shotgun (WGS) entry which is preliminary data.</text>
</comment>
<evidence type="ECO:0000256" key="1">
    <source>
        <dbReference type="ARBA" id="ARBA00022448"/>
    </source>
</evidence>